<dbReference type="Proteomes" id="UP000470772">
    <property type="component" value="Unassembled WGS sequence"/>
</dbReference>
<evidence type="ECO:0000256" key="1">
    <source>
        <dbReference type="SAM" id="Phobius"/>
    </source>
</evidence>
<evidence type="ECO:0000313" key="2">
    <source>
        <dbReference type="EMBL" id="MUN29302.1"/>
    </source>
</evidence>
<feature type="transmembrane region" description="Helical" evidence="1">
    <location>
        <begin position="419"/>
        <end position="438"/>
    </location>
</feature>
<dbReference type="RefSeq" id="WP_054837950.1">
    <property type="nucleotide sequence ID" value="NZ_BBBY01000003.1"/>
</dbReference>
<dbReference type="AlphaFoldDB" id="A0A6A9QW83"/>
<keyword evidence="1" id="KW-0812">Transmembrane</keyword>
<protein>
    <submittedName>
        <fullName evidence="2">Uncharacterized protein</fullName>
    </submittedName>
</protein>
<keyword evidence="1" id="KW-0472">Membrane</keyword>
<keyword evidence="3" id="KW-1185">Reference proteome</keyword>
<gene>
    <name evidence="2" type="ORF">GC250_07620</name>
</gene>
<comment type="caution">
    <text evidence="2">The sequence shown here is derived from an EMBL/GenBank/DDBJ whole genome shotgun (WGS) entry which is preliminary data.</text>
</comment>
<keyword evidence="1" id="KW-1133">Transmembrane helix</keyword>
<reference evidence="2 3" key="1">
    <citation type="submission" date="2019-10" db="EMBL/GenBank/DDBJ databases">
        <title>Sequencing and Assembly of Multiple Reported Metal-Biooxidizing Members of the Extremely Thermoacidophilic Archaeal Family Sulfolobaceae.</title>
        <authorList>
            <person name="Counts J.A."/>
            <person name="Kelly R.M."/>
        </authorList>
    </citation>
    <scope>NUCLEOTIDE SEQUENCE [LARGE SCALE GENOMIC DNA]</scope>
    <source>
        <strain evidence="2 3">DSM 6482</strain>
    </source>
</reference>
<name>A0A6A9QW83_SULME</name>
<proteinExistence type="predicted"/>
<dbReference type="EMBL" id="WGGD01000005">
    <property type="protein sequence ID" value="MUN29302.1"/>
    <property type="molecule type" value="Genomic_DNA"/>
</dbReference>
<organism evidence="2 3">
    <name type="scientific">Sulfuracidifex metallicus DSM 6482 = JCM 9184</name>
    <dbReference type="NCBI Taxonomy" id="523847"/>
    <lineage>
        <taxon>Archaea</taxon>
        <taxon>Thermoproteota</taxon>
        <taxon>Thermoprotei</taxon>
        <taxon>Sulfolobales</taxon>
        <taxon>Sulfolobaceae</taxon>
        <taxon>Sulfuracidifex</taxon>
    </lineage>
</organism>
<accession>A0A6A9QW83</accession>
<evidence type="ECO:0000313" key="3">
    <source>
        <dbReference type="Proteomes" id="UP000470772"/>
    </source>
</evidence>
<sequence>MKGLLFAFVIVLIISEIALPSLALNDFPQPPDVGKTYSLLQVPSSLNYIVKQINATEVKYVKATNSTNATTSTKKLIHINATYSVNINLIKYNSFGNLTVSVTGNFTKDNISFYEGNFTLNPTMDPFTMEYPFITPQYLFNSTYEIQTSSYQAVFDLIKTLNLNFAGNSEKALKYIVYDSITGNNYTVTVLPNGLIYEISNSSFNMTLQSLPSIINITLENSIKALNESVINSSYEYSLYQFNPTASTILPQSQLELYYPITFSNGIVTFNEFELRILPNETVTAPRTLGGFTIYNYIDISEINQTFVSFVYNPGQDNVVFNGENFTLVNMTKVSTPIGQFNAYLYKNVSDGGNAIQYLYVAKSGLLLEYKGVEVRSGVPTTVDELKYIGDNYVSPTQTFPSHSISDTQLPYNVVNPNTSLIIAVVVTLVIVAIIILLHRRFG</sequence>
<dbReference type="OrthoDB" id="34657at2157"/>